<accession>A0A1B0CUM8</accession>
<dbReference type="GeneID" id="129791630"/>
<keyword evidence="2" id="KW-0812">Transmembrane</keyword>
<proteinExistence type="predicted"/>
<dbReference type="EMBL" id="AJWK01029418">
    <property type="status" value="NOT_ANNOTATED_CDS"/>
    <property type="molecule type" value="Genomic_DNA"/>
</dbReference>
<reference evidence="4" key="2">
    <citation type="journal article" date="2020" name="BMC">
        <title>Leishmania infection induces a limited differential gene expression in the sand fly midgut.</title>
        <authorList>
            <person name="Coutinho-Abreu I.V."/>
            <person name="Serafim T.D."/>
            <person name="Meneses C."/>
            <person name="Kamhawi S."/>
            <person name="Oliveira F."/>
            <person name="Valenzuela J.G."/>
        </authorList>
    </citation>
    <scope>NUCLEOTIDE SEQUENCE</scope>
    <source>
        <strain evidence="4">Jacobina</strain>
        <tissue evidence="4">Midgut</tissue>
    </source>
</reference>
<keyword evidence="2" id="KW-0472">Membrane</keyword>
<evidence type="ECO:0000259" key="3">
    <source>
        <dbReference type="Pfam" id="PF12999"/>
    </source>
</evidence>
<dbReference type="RefSeq" id="XP_055685845.1">
    <property type="nucleotide sequence ID" value="XM_055829870.1"/>
</dbReference>
<sequence length="188" mass="21842">MRKMWIKKDNIYKKPFYKQKLRLTFCGVIVVSFVYISYQIFYMTQLQRDSSDKRIISPSQESPNMDRWMPSRDIQRTVIRGIRSVDSHFYLPSERGTFRCISSGHEISFEKVNDDYCDCVSDGSDEPSTNACSRGIFYCETPQVHISGKTYNHVIPSSRINDGICDCCDGSDEWLPTRRKLPCPTRCS</sequence>
<dbReference type="PANTHER" id="PTHR12630:SF1">
    <property type="entry name" value="GLUCOSIDASE 2 SUBUNIT BETA"/>
    <property type="match status" value="1"/>
</dbReference>
<dbReference type="EnsemblMetazoa" id="LLOJ008663-RA">
    <property type="protein sequence ID" value="LLOJ008663-PA"/>
    <property type="gene ID" value="LLOJ008663"/>
</dbReference>
<dbReference type="KEGG" id="lll:129791630"/>
<evidence type="ECO:0000256" key="2">
    <source>
        <dbReference type="SAM" id="Phobius"/>
    </source>
</evidence>
<dbReference type="Pfam" id="PF12999">
    <property type="entry name" value="PRKCSH-like"/>
    <property type="match status" value="1"/>
</dbReference>
<dbReference type="VEuPathDB" id="VectorBase:LLONM1_008450"/>
<keyword evidence="2" id="KW-1133">Transmembrane helix</keyword>
<dbReference type="OrthoDB" id="28322at2759"/>
<evidence type="ECO:0000313" key="5">
    <source>
        <dbReference type="EnsemblMetazoa" id="LLOJ008663-PA"/>
    </source>
</evidence>
<name>A0A1B0CUM8_LUTLO</name>
<organism evidence="5 6">
    <name type="scientific">Lutzomyia longipalpis</name>
    <name type="common">Sand fly</name>
    <dbReference type="NCBI Taxonomy" id="7200"/>
    <lineage>
        <taxon>Eukaryota</taxon>
        <taxon>Metazoa</taxon>
        <taxon>Ecdysozoa</taxon>
        <taxon>Arthropoda</taxon>
        <taxon>Hexapoda</taxon>
        <taxon>Insecta</taxon>
        <taxon>Pterygota</taxon>
        <taxon>Neoptera</taxon>
        <taxon>Endopterygota</taxon>
        <taxon>Diptera</taxon>
        <taxon>Nematocera</taxon>
        <taxon>Psychodoidea</taxon>
        <taxon>Psychodidae</taxon>
        <taxon>Lutzomyia</taxon>
        <taxon>Lutzomyia</taxon>
    </lineage>
</organism>
<dbReference type="GO" id="GO:0017177">
    <property type="term" value="C:glucosidase II complex"/>
    <property type="evidence" value="ECO:0007669"/>
    <property type="project" value="TreeGrafter"/>
</dbReference>
<dbReference type="AlphaFoldDB" id="A0A1B0CUM8"/>
<reference evidence="6" key="1">
    <citation type="submission" date="2012-05" db="EMBL/GenBank/DDBJ databases">
        <title>Whole Genome Assembly of Lutzomyia longipalpis.</title>
        <authorList>
            <person name="Richards S."/>
            <person name="Qu C."/>
            <person name="Dillon R."/>
            <person name="Worley K."/>
            <person name="Scherer S."/>
            <person name="Batterton M."/>
            <person name="Taylor A."/>
            <person name="Hawes A."/>
            <person name="Hernandez B."/>
            <person name="Kovar C."/>
            <person name="Mandapat C."/>
            <person name="Pham C."/>
            <person name="Qu C."/>
            <person name="Jing C."/>
            <person name="Bess C."/>
            <person name="Bandaranaike D."/>
            <person name="Ngo D."/>
            <person name="Ongeri F."/>
            <person name="Arias F."/>
            <person name="Lara F."/>
            <person name="Weissenberger G."/>
            <person name="Kamau G."/>
            <person name="Han H."/>
            <person name="Shen H."/>
            <person name="Dinh H."/>
            <person name="Khalil I."/>
            <person name="Jones J."/>
            <person name="Shafer J."/>
            <person name="Jayaseelan J."/>
            <person name="Quiroz J."/>
            <person name="Blankenburg K."/>
            <person name="Nguyen L."/>
            <person name="Jackson L."/>
            <person name="Francisco L."/>
            <person name="Tang L.-Y."/>
            <person name="Pu L.-L."/>
            <person name="Perales L."/>
            <person name="Lorensuhewa L."/>
            <person name="Munidasa M."/>
            <person name="Coyle M."/>
            <person name="Taylor M."/>
            <person name="Puazo M."/>
            <person name="Firestine M."/>
            <person name="Scheel M."/>
            <person name="Javaid M."/>
            <person name="Wang M."/>
            <person name="Li M."/>
            <person name="Tabassum N."/>
            <person name="Saada N."/>
            <person name="Osuji N."/>
            <person name="Aqrawi P."/>
            <person name="Fu Q."/>
            <person name="Thornton R."/>
            <person name="Raj R."/>
            <person name="Goodspeed R."/>
            <person name="Mata R."/>
            <person name="Najjar R."/>
            <person name="Gubbala S."/>
            <person name="Lee S."/>
            <person name="Denson S."/>
            <person name="Patil S."/>
            <person name="Macmil S."/>
            <person name="Qi S."/>
            <person name="Matskevitch T."/>
            <person name="Palculict T."/>
            <person name="Mathew T."/>
            <person name="Vee V."/>
            <person name="Velamala V."/>
            <person name="Korchina V."/>
            <person name="Cai W."/>
            <person name="Liu W."/>
            <person name="Dai W."/>
            <person name="Zou X."/>
            <person name="Zhu Y."/>
            <person name="Zhang Y."/>
            <person name="Wu Y.-Q."/>
            <person name="Xin Y."/>
            <person name="Nazarath L."/>
            <person name="Kovar C."/>
            <person name="Han Y."/>
            <person name="Muzny D."/>
            <person name="Gibbs R."/>
        </authorList>
    </citation>
    <scope>NUCLEOTIDE SEQUENCE [LARGE SCALE GENOMIC DNA]</scope>
    <source>
        <strain evidence="6">Jacobina</strain>
    </source>
</reference>
<evidence type="ECO:0000256" key="1">
    <source>
        <dbReference type="ARBA" id="ARBA00023157"/>
    </source>
</evidence>
<dbReference type="InterPro" id="IPR036055">
    <property type="entry name" value="LDL_receptor-like_sf"/>
</dbReference>
<feature type="transmembrane region" description="Helical" evidence="2">
    <location>
        <begin position="21"/>
        <end position="41"/>
    </location>
</feature>
<dbReference type="InterPro" id="IPR039794">
    <property type="entry name" value="Gtb1-like"/>
</dbReference>
<keyword evidence="6" id="KW-1185">Reference proteome</keyword>
<dbReference type="Gene3D" id="4.10.400.10">
    <property type="entry name" value="Low-density Lipoprotein Receptor"/>
    <property type="match status" value="1"/>
</dbReference>
<dbReference type="Proteomes" id="UP000092461">
    <property type="component" value="Unassembled WGS sequence"/>
</dbReference>
<keyword evidence="1" id="KW-1015">Disulfide bond</keyword>
<reference evidence="5" key="3">
    <citation type="submission" date="2020-05" db="UniProtKB">
        <authorList>
            <consortium name="EnsemblMetazoa"/>
        </authorList>
    </citation>
    <scope>IDENTIFICATION</scope>
    <source>
        <strain evidence="5">Jacobina</strain>
    </source>
</reference>
<protein>
    <submittedName>
        <fullName evidence="4">Putative glucosidase 2 subunit beta isoform x2</fullName>
    </submittedName>
</protein>
<dbReference type="PANTHER" id="PTHR12630">
    <property type="entry name" value="N-LINKED OLIGOSACCHARIDE PROCESSING"/>
    <property type="match status" value="1"/>
</dbReference>
<dbReference type="EMBL" id="GITU01003306">
    <property type="protein sequence ID" value="MBC1172009.1"/>
    <property type="molecule type" value="Transcribed_RNA"/>
</dbReference>
<dbReference type="VEuPathDB" id="VectorBase:LLOJ008663"/>
<dbReference type="GO" id="GO:0006491">
    <property type="term" value="P:N-glycan processing"/>
    <property type="evidence" value="ECO:0007669"/>
    <property type="project" value="TreeGrafter"/>
</dbReference>
<feature type="domain" description="Glucosidase II beta subunit N-terminal" evidence="3">
    <location>
        <begin position="77"/>
        <end position="187"/>
    </location>
</feature>
<dbReference type="InterPro" id="IPR028146">
    <property type="entry name" value="PRKCSH_N"/>
</dbReference>
<evidence type="ECO:0000313" key="4">
    <source>
        <dbReference type="EMBL" id="MBC1172009.1"/>
    </source>
</evidence>
<evidence type="ECO:0000313" key="6">
    <source>
        <dbReference type="Proteomes" id="UP000092461"/>
    </source>
</evidence>